<keyword evidence="1" id="KW-0472">Membrane</keyword>
<feature type="transmembrane region" description="Helical" evidence="1">
    <location>
        <begin position="67"/>
        <end position="89"/>
    </location>
</feature>
<evidence type="ECO:0000313" key="2">
    <source>
        <dbReference type="EMBL" id="MWG33141.1"/>
    </source>
</evidence>
<dbReference type="EMBL" id="WSZK01000004">
    <property type="protein sequence ID" value="MWG33141.1"/>
    <property type="molecule type" value="Genomic_DNA"/>
</dbReference>
<keyword evidence="1" id="KW-0812">Transmembrane</keyword>
<gene>
    <name evidence="2" type="ORF">GQS65_01325</name>
</gene>
<reference evidence="2 3" key="1">
    <citation type="submission" date="2019-12" db="EMBL/GenBank/DDBJ databases">
        <title>Halocatena pleomorpha gen. nov. sp. nov., an extremely halophilic archaeon of family Halobacteriaceae isolated from saltpan soil.</title>
        <authorList>
            <person name="Pal Y."/>
            <person name="Verma A."/>
            <person name="Krishnamurthi S."/>
            <person name="Kumar P."/>
        </authorList>
    </citation>
    <scope>NUCLEOTIDE SEQUENCE [LARGE SCALE GENOMIC DNA]</scope>
    <source>
        <strain evidence="2 3">JCM 16495</strain>
    </source>
</reference>
<dbReference type="AlphaFoldDB" id="A0A6B0GH99"/>
<organism evidence="2 3">
    <name type="scientific">Halomarina oriensis</name>
    <dbReference type="NCBI Taxonomy" id="671145"/>
    <lineage>
        <taxon>Archaea</taxon>
        <taxon>Methanobacteriati</taxon>
        <taxon>Methanobacteriota</taxon>
        <taxon>Stenosarchaea group</taxon>
        <taxon>Halobacteria</taxon>
        <taxon>Halobacteriales</taxon>
        <taxon>Natronomonadaceae</taxon>
        <taxon>Halomarina</taxon>
    </lineage>
</organism>
<accession>A0A6B0GH99</accession>
<dbReference type="Proteomes" id="UP000451471">
    <property type="component" value="Unassembled WGS sequence"/>
</dbReference>
<dbReference type="RefSeq" id="WP_158202875.1">
    <property type="nucleotide sequence ID" value="NZ_WSZK01000004.1"/>
</dbReference>
<dbReference type="OrthoDB" id="385594at2157"/>
<feature type="transmembrane region" description="Helical" evidence="1">
    <location>
        <begin position="7"/>
        <end position="31"/>
    </location>
</feature>
<evidence type="ECO:0000256" key="1">
    <source>
        <dbReference type="SAM" id="Phobius"/>
    </source>
</evidence>
<comment type="caution">
    <text evidence="2">The sequence shown here is derived from an EMBL/GenBank/DDBJ whole genome shotgun (WGS) entry which is preliminary data.</text>
</comment>
<name>A0A6B0GH99_9EURY</name>
<proteinExistence type="predicted"/>
<sequence>MSAIKGFVAIVAIVLTVIITNAFAPTLLGVLSEEAKTSMGSDGEGFSVENETIDRGANIALVQIPSAMVFIVSVWAFMMLLATLAYLGVL</sequence>
<protein>
    <submittedName>
        <fullName evidence="2">Uncharacterized protein</fullName>
    </submittedName>
</protein>
<keyword evidence="1" id="KW-1133">Transmembrane helix</keyword>
<keyword evidence="3" id="KW-1185">Reference proteome</keyword>
<evidence type="ECO:0000313" key="3">
    <source>
        <dbReference type="Proteomes" id="UP000451471"/>
    </source>
</evidence>